<feature type="transmembrane region" description="Helical" evidence="1">
    <location>
        <begin position="56"/>
        <end position="73"/>
    </location>
</feature>
<keyword evidence="1" id="KW-0472">Membrane</keyword>
<comment type="caution">
    <text evidence="2">The sequence shown here is derived from an EMBL/GenBank/DDBJ whole genome shotgun (WGS) entry which is preliminary data.</text>
</comment>
<organism evidence="2 3">
    <name type="scientific">Blastopirellula sediminis</name>
    <dbReference type="NCBI Taxonomy" id="2894196"/>
    <lineage>
        <taxon>Bacteria</taxon>
        <taxon>Pseudomonadati</taxon>
        <taxon>Planctomycetota</taxon>
        <taxon>Planctomycetia</taxon>
        <taxon>Pirellulales</taxon>
        <taxon>Pirellulaceae</taxon>
        <taxon>Blastopirellula</taxon>
    </lineage>
</organism>
<feature type="transmembrane region" description="Helical" evidence="1">
    <location>
        <begin position="28"/>
        <end position="50"/>
    </location>
</feature>
<evidence type="ECO:0000313" key="3">
    <source>
        <dbReference type="Proteomes" id="UP001139103"/>
    </source>
</evidence>
<dbReference type="EMBL" id="JAJKFT010000010">
    <property type="protein sequence ID" value="MCC9632028.1"/>
    <property type="molecule type" value="Genomic_DNA"/>
</dbReference>
<dbReference type="Proteomes" id="UP001139103">
    <property type="component" value="Unassembled WGS sequence"/>
</dbReference>
<sequence length="182" mass="19474">MKRTDAPPEYENPYQSPDEVEKLVDRHWAVVIELVVGSIFLFALSGPVYYYVDSNFGMAASGIAAVVAIRAGIDVQRKLAADCLQRGGALKSLAISLFLVGATCVAAYVACFTTCFAAASIFNHLYDQNIGLLVLISFGSGGVVGLSVGSALLYYLGPASVEMLRRTRTTENSTNVHAKEEV</sequence>
<evidence type="ECO:0000313" key="2">
    <source>
        <dbReference type="EMBL" id="MCC9632028.1"/>
    </source>
</evidence>
<dbReference type="RefSeq" id="WP_230224885.1">
    <property type="nucleotide sequence ID" value="NZ_JAJKFT010000010.1"/>
</dbReference>
<feature type="transmembrane region" description="Helical" evidence="1">
    <location>
        <begin position="132"/>
        <end position="156"/>
    </location>
</feature>
<keyword evidence="3" id="KW-1185">Reference proteome</keyword>
<reference evidence="2" key="1">
    <citation type="submission" date="2021-11" db="EMBL/GenBank/DDBJ databases">
        <title>Genome sequence.</title>
        <authorList>
            <person name="Sun Q."/>
        </authorList>
    </citation>
    <scope>NUCLEOTIDE SEQUENCE</scope>
    <source>
        <strain evidence="2">JC732</strain>
    </source>
</reference>
<feature type="transmembrane region" description="Helical" evidence="1">
    <location>
        <begin position="93"/>
        <end position="126"/>
    </location>
</feature>
<protein>
    <submittedName>
        <fullName evidence="2">Uncharacterized protein</fullName>
    </submittedName>
</protein>
<name>A0A9X1MR63_9BACT</name>
<evidence type="ECO:0000256" key="1">
    <source>
        <dbReference type="SAM" id="Phobius"/>
    </source>
</evidence>
<dbReference type="AlphaFoldDB" id="A0A9X1MR63"/>
<proteinExistence type="predicted"/>
<keyword evidence="1" id="KW-0812">Transmembrane</keyword>
<gene>
    <name evidence="2" type="ORF">LOC68_26850</name>
</gene>
<accession>A0A9X1MR63</accession>
<keyword evidence="1" id="KW-1133">Transmembrane helix</keyword>